<evidence type="ECO:0000256" key="1">
    <source>
        <dbReference type="ARBA" id="ARBA00001946"/>
    </source>
</evidence>
<evidence type="ECO:0000256" key="7">
    <source>
        <dbReference type="ARBA" id="ARBA00022842"/>
    </source>
</evidence>
<dbReference type="InterPro" id="IPR050241">
    <property type="entry name" value="NAD-cap_RNA_hydrolase_NudC"/>
</dbReference>
<keyword evidence="5" id="KW-0479">Metal-binding</keyword>
<evidence type="ECO:0000256" key="10">
    <source>
        <dbReference type="RuleBase" id="RU003476"/>
    </source>
</evidence>
<sequence>MPEPALSRATVDRAGEHRTDEAWLSAAWLREGTRVVLVAEDRTLVAEDGTGQAEIVLLPASAAPDGMRYFLGSDTAGVDYFAVSVPGLEPYRAPGVREGGLRELGTLLAAGDVGLLVHAVALDAWHRTHPFCPRCAHSTDIAFGGHMRRCPSCGTEHFPRTDPAVIMLVTDGEDRCLLARNAAWDEGRWSVLAGFVDPGESLEQAVRRELVEEVGVRAESVEYAGSQAWPFPASLMIGFFGRTTDPAITVDGEEIAQARWFSRAELREAMTEGVVALPSGVSIARMMIEHWHGGPLPRTPSW</sequence>
<evidence type="ECO:0000313" key="12">
    <source>
        <dbReference type="EMBL" id="ANP56203.1"/>
    </source>
</evidence>
<feature type="domain" description="Nudix hydrolase" evidence="11">
    <location>
        <begin position="159"/>
        <end position="283"/>
    </location>
</feature>
<dbReference type="InterPro" id="IPR015375">
    <property type="entry name" value="NADH_PPase-like_N"/>
</dbReference>
<organism evidence="12 13">
    <name type="scientific">Streptomyces griseochromogenes</name>
    <dbReference type="NCBI Taxonomy" id="68214"/>
    <lineage>
        <taxon>Bacteria</taxon>
        <taxon>Bacillati</taxon>
        <taxon>Actinomycetota</taxon>
        <taxon>Actinomycetes</taxon>
        <taxon>Kitasatosporales</taxon>
        <taxon>Streptomycetaceae</taxon>
        <taxon>Streptomyces</taxon>
    </lineage>
</organism>
<dbReference type="GO" id="GO:0006742">
    <property type="term" value="P:NADP+ catabolic process"/>
    <property type="evidence" value="ECO:0007669"/>
    <property type="project" value="TreeGrafter"/>
</dbReference>
<dbReference type="InterPro" id="IPR049734">
    <property type="entry name" value="NudC-like_C"/>
</dbReference>
<comment type="cofactor">
    <cofactor evidence="2">
        <name>Zn(2+)</name>
        <dbReference type="ChEBI" id="CHEBI:29105"/>
    </cofactor>
</comment>
<dbReference type="Pfam" id="PF00293">
    <property type="entry name" value="NUDIX"/>
    <property type="match status" value="1"/>
</dbReference>
<dbReference type="Gene3D" id="3.90.79.10">
    <property type="entry name" value="Nucleoside Triphosphate Pyrophosphohydrolase"/>
    <property type="match status" value="1"/>
</dbReference>
<comment type="cofactor">
    <cofactor evidence="1">
        <name>Mg(2+)</name>
        <dbReference type="ChEBI" id="CHEBI:18420"/>
    </cofactor>
</comment>
<dbReference type="GO" id="GO:0046872">
    <property type="term" value="F:metal ion binding"/>
    <property type="evidence" value="ECO:0007669"/>
    <property type="project" value="UniProtKB-KW"/>
</dbReference>
<dbReference type="Gene3D" id="3.90.79.20">
    <property type="match status" value="1"/>
</dbReference>
<dbReference type="InterPro" id="IPR015376">
    <property type="entry name" value="Znr_NADH_PPase"/>
</dbReference>
<dbReference type="PRINTS" id="PR00502">
    <property type="entry name" value="NUDIXFAMILY"/>
</dbReference>
<protein>
    <recommendedName>
        <fullName evidence="4">NAD(+) diphosphatase</fullName>
        <ecNumber evidence="4">3.6.1.22</ecNumber>
    </recommendedName>
</protein>
<dbReference type="InterPro" id="IPR020084">
    <property type="entry name" value="NUDIX_hydrolase_CS"/>
</dbReference>
<comment type="catalytic activity">
    <reaction evidence="9">
        <text>a 5'-end NAD(+)-phospho-ribonucleoside in mRNA + H2O = a 5'-end phospho-adenosine-phospho-ribonucleoside in mRNA + beta-nicotinamide D-ribonucleotide + 2 H(+)</text>
        <dbReference type="Rhea" id="RHEA:60876"/>
        <dbReference type="Rhea" id="RHEA-COMP:15698"/>
        <dbReference type="Rhea" id="RHEA-COMP:15719"/>
        <dbReference type="ChEBI" id="CHEBI:14649"/>
        <dbReference type="ChEBI" id="CHEBI:15377"/>
        <dbReference type="ChEBI" id="CHEBI:15378"/>
        <dbReference type="ChEBI" id="CHEBI:144029"/>
        <dbReference type="ChEBI" id="CHEBI:144051"/>
    </reaction>
    <physiologicalReaction direction="left-to-right" evidence="9">
        <dbReference type="Rhea" id="RHEA:60877"/>
    </physiologicalReaction>
</comment>
<dbReference type="InterPro" id="IPR020476">
    <property type="entry name" value="Nudix_hydrolase"/>
</dbReference>
<dbReference type="CDD" id="cd03429">
    <property type="entry name" value="NUDIX_NADH_pyrophosphatase_Nudt13"/>
    <property type="match status" value="1"/>
</dbReference>
<dbReference type="Pfam" id="PF09297">
    <property type="entry name" value="Zn_ribbon_NUD"/>
    <property type="match status" value="1"/>
</dbReference>
<dbReference type="EMBL" id="CP016279">
    <property type="protein sequence ID" value="ANP56203.1"/>
    <property type="molecule type" value="Genomic_DNA"/>
</dbReference>
<dbReference type="KEGG" id="sgs:AVL59_00170"/>
<name>A0A1B1BBJ0_9ACTN</name>
<keyword evidence="6 10" id="KW-0378">Hydrolase</keyword>
<dbReference type="OrthoDB" id="9791656at2"/>
<evidence type="ECO:0000256" key="8">
    <source>
        <dbReference type="ARBA" id="ARBA00023027"/>
    </source>
</evidence>
<dbReference type="Pfam" id="PF09296">
    <property type="entry name" value="NUDIX-like"/>
    <property type="match status" value="1"/>
</dbReference>
<reference evidence="12 13" key="1">
    <citation type="submission" date="2016-06" db="EMBL/GenBank/DDBJ databases">
        <title>Complete genome sequence of Streptomyces griseochromogenes ATCC 14511, the Blasticidin S producer.</title>
        <authorList>
            <person name="Wu L."/>
        </authorList>
    </citation>
    <scope>NUCLEOTIDE SEQUENCE [LARGE SCALE GENOMIC DNA]</scope>
    <source>
        <strain evidence="12 13">ATCC 14511</strain>
    </source>
</reference>
<gene>
    <name evidence="12" type="ORF">AVL59_00170</name>
</gene>
<evidence type="ECO:0000256" key="2">
    <source>
        <dbReference type="ARBA" id="ARBA00001947"/>
    </source>
</evidence>
<evidence type="ECO:0000256" key="4">
    <source>
        <dbReference type="ARBA" id="ARBA00012381"/>
    </source>
</evidence>
<comment type="similarity">
    <text evidence="3">Belongs to the Nudix hydrolase family. NudC subfamily.</text>
</comment>
<evidence type="ECO:0000256" key="5">
    <source>
        <dbReference type="ARBA" id="ARBA00022723"/>
    </source>
</evidence>
<evidence type="ECO:0000313" key="13">
    <source>
        <dbReference type="Proteomes" id="UP000092659"/>
    </source>
</evidence>
<dbReference type="GO" id="GO:0019677">
    <property type="term" value="P:NAD+ catabolic process"/>
    <property type="evidence" value="ECO:0007669"/>
    <property type="project" value="TreeGrafter"/>
</dbReference>
<dbReference type="STRING" id="68214.AVL59_00170"/>
<evidence type="ECO:0000256" key="9">
    <source>
        <dbReference type="ARBA" id="ARBA00023679"/>
    </source>
</evidence>
<keyword evidence="7" id="KW-0460">Magnesium</keyword>
<dbReference type="PANTHER" id="PTHR42904">
    <property type="entry name" value="NUDIX HYDROLASE, NUDC SUBFAMILY"/>
    <property type="match status" value="1"/>
</dbReference>
<dbReference type="SUPFAM" id="SSF55811">
    <property type="entry name" value="Nudix"/>
    <property type="match status" value="1"/>
</dbReference>
<dbReference type="GO" id="GO:0005829">
    <property type="term" value="C:cytosol"/>
    <property type="evidence" value="ECO:0007669"/>
    <property type="project" value="TreeGrafter"/>
</dbReference>
<dbReference type="NCBIfam" id="NF001299">
    <property type="entry name" value="PRK00241.1"/>
    <property type="match status" value="1"/>
</dbReference>
<accession>A0A1B1BBJ0</accession>
<dbReference type="PROSITE" id="PS51462">
    <property type="entry name" value="NUDIX"/>
    <property type="match status" value="1"/>
</dbReference>
<evidence type="ECO:0000256" key="6">
    <source>
        <dbReference type="ARBA" id="ARBA00022801"/>
    </source>
</evidence>
<evidence type="ECO:0000256" key="3">
    <source>
        <dbReference type="ARBA" id="ARBA00009595"/>
    </source>
</evidence>
<evidence type="ECO:0000259" key="11">
    <source>
        <dbReference type="PROSITE" id="PS51462"/>
    </source>
</evidence>
<dbReference type="PANTHER" id="PTHR42904:SF6">
    <property type="entry name" value="NAD-CAPPED RNA HYDROLASE NUDT12"/>
    <property type="match status" value="1"/>
</dbReference>
<dbReference type="EC" id="3.6.1.22" evidence="4"/>
<dbReference type="InterPro" id="IPR000086">
    <property type="entry name" value="NUDIX_hydrolase_dom"/>
</dbReference>
<proteinExistence type="inferred from homology"/>
<dbReference type="Proteomes" id="UP000092659">
    <property type="component" value="Chromosome"/>
</dbReference>
<keyword evidence="8" id="KW-0520">NAD</keyword>
<dbReference type="InterPro" id="IPR015797">
    <property type="entry name" value="NUDIX_hydrolase-like_dom_sf"/>
</dbReference>
<dbReference type="PROSITE" id="PS00893">
    <property type="entry name" value="NUDIX_BOX"/>
    <property type="match status" value="1"/>
</dbReference>
<dbReference type="AlphaFoldDB" id="A0A1B1BBJ0"/>
<dbReference type="GO" id="GO:0035529">
    <property type="term" value="F:NADH pyrophosphatase activity"/>
    <property type="evidence" value="ECO:0007669"/>
    <property type="project" value="TreeGrafter"/>
</dbReference>